<evidence type="ECO:0000256" key="1">
    <source>
        <dbReference type="ARBA" id="ARBA00022450"/>
    </source>
</evidence>
<dbReference type="Proteomes" id="UP000552700">
    <property type="component" value="Unassembled WGS sequence"/>
</dbReference>
<accession>A0A841J3P4</accession>
<dbReference type="InterPro" id="IPR020845">
    <property type="entry name" value="AMP-binding_CS"/>
</dbReference>
<evidence type="ECO:0000259" key="3">
    <source>
        <dbReference type="PROSITE" id="PS50075"/>
    </source>
</evidence>
<dbReference type="EMBL" id="JACIJP010000001">
    <property type="protein sequence ID" value="MBB6122881.1"/>
    <property type="molecule type" value="Genomic_DNA"/>
</dbReference>
<keyword evidence="5" id="KW-1185">Reference proteome</keyword>
<dbReference type="GO" id="GO:0009366">
    <property type="term" value="C:enterobactin synthetase complex"/>
    <property type="evidence" value="ECO:0007669"/>
    <property type="project" value="TreeGrafter"/>
</dbReference>
<dbReference type="GO" id="GO:0005829">
    <property type="term" value="C:cytosol"/>
    <property type="evidence" value="ECO:0007669"/>
    <property type="project" value="TreeGrafter"/>
</dbReference>
<name>A0A841J3P4_9SPHN</name>
<dbReference type="Gene3D" id="3.30.300.30">
    <property type="match status" value="1"/>
</dbReference>
<dbReference type="GO" id="GO:0009239">
    <property type="term" value="P:enterobactin biosynthetic process"/>
    <property type="evidence" value="ECO:0007669"/>
    <property type="project" value="TreeGrafter"/>
</dbReference>
<keyword evidence="1" id="KW-0596">Phosphopantetheine</keyword>
<dbReference type="GO" id="GO:0043041">
    <property type="term" value="P:amino acid activation for nonribosomal peptide biosynthetic process"/>
    <property type="evidence" value="ECO:0007669"/>
    <property type="project" value="TreeGrafter"/>
</dbReference>
<dbReference type="Gene3D" id="3.30.559.30">
    <property type="entry name" value="Nonribosomal peptide synthetase, condensation domain"/>
    <property type="match status" value="1"/>
</dbReference>
<dbReference type="InterPro" id="IPR001242">
    <property type="entry name" value="Condensation_dom"/>
</dbReference>
<organism evidence="4 5">
    <name type="scientific">Sphingobium subterraneum</name>
    <dbReference type="NCBI Taxonomy" id="627688"/>
    <lineage>
        <taxon>Bacteria</taxon>
        <taxon>Pseudomonadati</taxon>
        <taxon>Pseudomonadota</taxon>
        <taxon>Alphaproteobacteria</taxon>
        <taxon>Sphingomonadales</taxon>
        <taxon>Sphingomonadaceae</taxon>
        <taxon>Sphingobium</taxon>
    </lineage>
</organism>
<dbReference type="Gene3D" id="3.40.50.12780">
    <property type="entry name" value="N-terminal domain of ligase-like"/>
    <property type="match status" value="1"/>
</dbReference>
<comment type="caution">
    <text evidence="4">The sequence shown here is derived from an EMBL/GenBank/DDBJ whole genome shotgun (WGS) entry which is preliminary data.</text>
</comment>
<keyword evidence="2" id="KW-0597">Phosphoprotein</keyword>
<protein>
    <submittedName>
        <fullName evidence="4">Amino acid adenylation domain-containing protein</fullName>
    </submittedName>
</protein>
<dbReference type="SMART" id="SM00823">
    <property type="entry name" value="PKS_PP"/>
    <property type="match status" value="1"/>
</dbReference>
<dbReference type="Gene3D" id="3.30.559.10">
    <property type="entry name" value="Chloramphenicol acetyltransferase-like domain"/>
    <property type="match status" value="1"/>
</dbReference>
<dbReference type="InterPro" id="IPR009081">
    <property type="entry name" value="PP-bd_ACP"/>
</dbReference>
<dbReference type="InterPro" id="IPR045851">
    <property type="entry name" value="AMP-bd_C_sf"/>
</dbReference>
<dbReference type="Pfam" id="PF00668">
    <property type="entry name" value="Condensation"/>
    <property type="match status" value="1"/>
</dbReference>
<dbReference type="Pfam" id="PF00501">
    <property type="entry name" value="AMP-binding"/>
    <property type="match status" value="1"/>
</dbReference>
<dbReference type="InterPro" id="IPR042099">
    <property type="entry name" value="ANL_N_sf"/>
</dbReference>
<dbReference type="Pfam" id="PF00550">
    <property type="entry name" value="PP-binding"/>
    <property type="match status" value="1"/>
</dbReference>
<dbReference type="InterPro" id="IPR000873">
    <property type="entry name" value="AMP-dep_synth/lig_dom"/>
</dbReference>
<reference evidence="4 5" key="1">
    <citation type="submission" date="2020-08" db="EMBL/GenBank/DDBJ databases">
        <title>Genomic Encyclopedia of Type Strains, Phase IV (KMG-IV): sequencing the most valuable type-strain genomes for metagenomic binning, comparative biology and taxonomic classification.</title>
        <authorList>
            <person name="Goeker M."/>
        </authorList>
    </citation>
    <scope>NUCLEOTIDE SEQUENCE [LARGE SCALE GENOMIC DNA]</scope>
    <source>
        <strain evidence="4 5">DSM 102255</strain>
    </source>
</reference>
<dbReference type="PANTHER" id="PTHR45527">
    <property type="entry name" value="NONRIBOSOMAL PEPTIDE SYNTHETASE"/>
    <property type="match status" value="1"/>
</dbReference>
<evidence type="ECO:0000313" key="4">
    <source>
        <dbReference type="EMBL" id="MBB6122881.1"/>
    </source>
</evidence>
<dbReference type="PROSITE" id="PS50075">
    <property type="entry name" value="CARRIER"/>
    <property type="match status" value="1"/>
</dbReference>
<feature type="domain" description="Carrier" evidence="3">
    <location>
        <begin position="949"/>
        <end position="1023"/>
    </location>
</feature>
<dbReference type="SUPFAM" id="SSF52777">
    <property type="entry name" value="CoA-dependent acyltransferases"/>
    <property type="match status" value="2"/>
</dbReference>
<dbReference type="Gene3D" id="1.10.1200.10">
    <property type="entry name" value="ACP-like"/>
    <property type="match status" value="1"/>
</dbReference>
<dbReference type="InterPro" id="IPR036736">
    <property type="entry name" value="ACP-like_sf"/>
</dbReference>
<dbReference type="AlphaFoldDB" id="A0A841J3P4"/>
<dbReference type="PROSITE" id="PS00455">
    <property type="entry name" value="AMP_BINDING"/>
    <property type="match status" value="1"/>
</dbReference>
<dbReference type="SUPFAM" id="SSF56801">
    <property type="entry name" value="Acetyl-CoA synthetase-like"/>
    <property type="match status" value="1"/>
</dbReference>
<proteinExistence type="predicted"/>
<dbReference type="GO" id="GO:0047527">
    <property type="term" value="F:2,3-dihydroxybenzoate-serine ligase activity"/>
    <property type="evidence" value="ECO:0007669"/>
    <property type="project" value="TreeGrafter"/>
</dbReference>
<gene>
    <name evidence="4" type="ORF">FHS92_000588</name>
</gene>
<dbReference type="PANTHER" id="PTHR45527:SF1">
    <property type="entry name" value="FATTY ACID SYNTHASE"/>
    <property type="match status" value="1"/>
</dbReference>
<dbReference type="InterPro" id="IPR020806">
    <property type="entry name" value="PKS_PP-bd"/>
</dbReference>
<dbReference type="InterPro" id="IPR023213">
    <property type="entry name" value="CAT-like_dom_sf"/>
</dbReference>
<evidence type="ECO:0000256" key="2">
    <source>
        <dbReference type="ARBA" id="ARBA00022553"/>
    </source>
</evidence>
<dbReference type="SUPFAM" id="SSF47336">
    <property type="entry name" value="ACP-like"/>
    <property type="match status" value="1"/>
</dbReference>
<dbReference type="GO" id="GO:0031177">
    <property type="term" value="F:phosphopantetheine binding"/>
    <property type="evidence" value="ECO:0007669"/>
    <property type="project" value="InterPro"/>
</dbReference>
<sequence>MVDNIRLPISSGQKAIVLKAIQDPADVSHNLLAVFELKGFANCHQLMPRLVQAIASRPALLMRIEQENGAFFQIGGSIEDIKIQTVEVSSPSVEYIVKDAQDLADRPFEILGEALIRIRVYDREGLPPVLAIIANHTVADLASLHIVFEDIVADSKGGLRNSDLSSLQEFLAHDILARRGQNGERSADFWRVSLQGAPEETGLPLDRPRPVRRARRGISVRRDIAPETAAQVGRLAREIGATEFTIYLAAFFLLLSIHDDSGSIVVGTPVSLRTKSSLRKVVGYLANVVPIRIEFPEFSTAADVIRAVRARTAEAMDHADHPLDAILRAAHVKTQANVAPLFQTLFMWNDIRSPARGRSTSDLQILHLSQRGCAFDLMPTVFMTEEASWFSLQGDAGIFDRTTLDRLADYFFRIVDLVCKDPALPLESLRSCLGPPAFLAGHSASANEGAIGHIFRYLASGSDAIAVQTGSRSISYAQLSRHAGTAQDHLRKLSLGAGDTVALSFDRSVGYIAYLLACLASGIAFVPVSASEPCDRLLGMLQRAGASCLVTDREFRPDISVAQHASVSFAGQPIADVELYDGEGSAAAYVLFTSGSTGLPKGVVISRDALSKTVAKLSDLVGFSQNDSIAAISAFTFDISLLELLMPFFRHGRLHLLDDEASGDPVRIAGYVAKHPVTFLQATPSMWRLLVMARLDSALPLTALCGGEALGPDLAQDILPKVKVLWNLYGPTEATIWATAHQVITHNDEIPIGLPVSGMNIGIFGRDGALLQQGVVGEVGLAGEGLALEYASDPISTAERFRALAGGGEVGRWYLTGDLGMIRDGRLLFRGRRDGQVKINGHRIELGEVAGIAERVDGVTEAAAVAWREGPQTHISLFFSPSEKAASDIVETRILHAIHDSLPRQMHPRDIRAIERIPKTSSGKTDHRELKHLAAQQRIERRADNAYRGPTTSVEAALVDIWESVLRIDPIGVDDDFFDLGGTSIQGVEIAVRAQNLDLQISPETILAYSTIAEISAELIRVSSIDA</sequence>
<evidence type="ECO:0000313" key="5">
    <source>
        <dbReference type="Proteomes" id="UP000552700"/>
    </source>
</evidence>